<dbReference type="AlphaFoldDB" id="A0A398A332"/>
<organism evidence="2 3">
    <name type="scientific">Brassica campestris</name>
    <name type="common">Field mustard</name>
    <dbReference type="NCBI Taxonomy" id="3711"/>
    <lineage>
        <taxon>Eukaryota</taxon>
        <taxon>Viridiplantae</taxon>
        <taxon>Streptophyta</taxon>
        <taxon>Embryophyta</taxon>
        <taxon>Tracheophyta</taxon>
        <taxon>Spermatophyta</taxon>
        <taxon>Magnoliopsida</taxon>
        <taxon>eudicotyledons</taxon>
        <taxon>Gunneridae</taxon>
        <taxon>Pentapetalae</taxon>
        <taxon>rosids</taxon>
        <taxon>malvids</taxon>
        <taxon>Brassicales</taxon>
        <taxon>Brassicaceae</taxon>
        <taxon>Brassiceae</taxon>
        <taxon>Brassica</taxon>
    </lineage>
</organism>
<feature type="domain" description="EDRF1 N-terminal" evidence="1">
    <location>
        <begin position="175"/>
        <end position="409"/>
    </location>
</feature>
<dbReference type="PANTHER" id="PTHR15000:SF1">
    <property type="entry name" value="ERYTHROID DIFFERENTIATION-RELATED FACTOR 1"/>
    <property type="match status" value="1"/>
</dbReference>
<evidence type="ECO:0000313" key="3">
    <source>
        <dbReference type="Proteomes" id="UP000264353"/>
    </source>
</evidence>
<name>A0A398A332_BRACM</name>
<dbReference type="InterPro" id="IPR011990">
    <property type="entry name" value="TPR-like_helical_dom_sf"/>
</dbReference>
<evidence type="ECO:0000313" key="2">
    <source>
        <dbReference type="EMBL" id="RID71538.1"/>
    </source>
</evidence>
<accession>A0A398A332</accession>
<dbReference type="SUPFAM" id="SSF48452">
    <property type="entry name" value="TPR-like"/>
    <property type="match status" value="1"/>
</dbReference>
<dbReference type="EMBL" id="CM010630">
    <property type="protein sequence ID" value="RID71538.1"/>
    <property type="molecule type" value="Genomic_DNA"/>
</dbReference>
<evidence type="ECO:0000259" key="1">
    <source>
        <dbReference type="Pfam" id="PF23788"/>
    </source>
</evidence>
<sequence>MSSSAYFPERVGSIKIASESIGDSVPVFNGGSRERVSALKFRFLPMETDLNPPPSESNFTSSASNDSHAFEEVVVSGLLGNDIDLIAHVDVLKNLFATPYTNAALSLLVQRIGDTLVLKPTPGADETHQNLDESLFQNFATQSLRTPSCRCPPTYDAFQSSSSERVKPGGLFSCHFDNLQMLVVSEQHLFRNGKDVDVSLNLLDVSKEVTLLPWIKAWLHNALTNVPGLWFCYHENGIVKGYEFFLTPDIRASSDGTLSFRQDVVQQNARDVLTFLRAKCKDDPGNYWLYRRPDEDLMHIFHLSKTHTSGEEDNGGPKLPSNMRSDSMFSLGNLLYMLALSVVKDKPMKCATYLTKCLNILVLPEHMVVRANAHELFARLFLENDKEDINSEFEDNVQGEVKSTFSDNNNYTCCYVAAPSQQQVHKPTIVIVSKYLAVYNVRKAAASLMWTQLLPASEVVDSKLQNLILLQREAQLALGQAYHEDKHLWEAFYSVRRACSIYASTPASMELPVAGIFRAKSWMLVGDLFFLSFQNPKGVLDLKSSKSGVLRNIKIKFSGGSTEVSTEEAVPGILHYLRPTISVGVRKNLFDAKECYEECRKALEKLPGGGKYMPSLYERKGRVCNEIGDLLSKERKFDEAQISYDDAILAYNKVPEHKGLVRQLNCKLGDLENARAKQWEESFYYKKAVSAYRKSLEYYKKAKAEEHGGVAPEEKVRIYKDLADTYLSYGILLAKEETIDADPEQPAGAAIREALTIYESTVLSKTSAQETANAYLELAQYMKRCCMRFLATDKKKALIYASIAEVNWRKSMSFYEAETIPDTFLSTLVDWSSFSLALPNPEPDKALSILLEGRLISETAAAASKEFWESICPGVYSAFWARMQKILLQMAKEAQKSEDDGYKKKLKGLYLSSISYKDLGDLRNIYAAWRS</sequence>
<dbReference type="Pfam" id="PF23788">
    <property type="entry name" value="EDRF1_N"/>
    <property type="match status" value="1"/>
</dbReference>
<dbReference type="Proteomes" id="UP000264353">
    <property type="component" value="Chromosome A3"/>
</dbReference>
<dbReference type="InterPro" id="IPR056582">
    <property type="entry name" value="EDRF1_N"/>
</dbReference>
<gene>
    <name evidence="2" type="ORF">BRARA_C03471</name>
</gene>
<dbReference type="Gene3D" id="1.25.40.10">
    <property type="entry name" value="Tetratricopeptide repeat domain"/>
    <property type="match status" value="1"/>
</dbReference>
<dbReference type="PANTHER" id="PTHR15000">
    <property type="entry name" value="ERYTHROID DIFFERENTIATION-RELATED FACTOR 1"/>
    <property type="match status" value="1"/>
</dbReference>
<protein>
    <recommendedName>
        <fullName evidence="1">EDRF1 N-terminal domain-containing protein</fullName>
    </recommendedName>
</protein>
<reference evidence="2 3" key="1">
    <citation type="submission" date="2018-06" db="EMBL/GenBank/DDBJ databases">
        <title>WGS assembly of Brassica rapa FPsc.</title>
        <authorList>
            <person name="Bowman J."/>
            <person name="Kohchi T."/>
            <person name="Yamato K."/>
            <person name="Jenkins J."/>
            <person name="Shu S."/>
            <person name="Ishizaki K."/>
            <person name="Yamaoka S."/>
            <person name="Nishihama R."/>
            <person name="Nakamura Y."/>
            <person name="Berger F."/>
            <person name="Adam C."/>
            <person name="Aki S."/>
            <person name="Althoff F."/>
            <person name="Araki T."/>
            <person name="Arteaga-Vazquez M."/>
            <person name="Balasubrmanian S."/>
            <person name="Bauer D."/>
            <person name="Boehm C."/>
            <person name="Briginshaw L."/>
            <person name="Caballero-Perez J."/>
            <person name="Catarino B."/>
            <person name="Chen F."/>
            <person name="Chiyoda S."/>
            <person name="Chovatia M."/>
            <person name="Davies K."/>
            <person name="Delmans M."/>
            <person name="Demura T."/>
            <person name="Dierschke T."/>
            <person name="Dolan L."/>
            <person name="Dorantes-Acosta A."/>
            <person name="Eklund D."/>
            <person name="Florent S."/>
            <person name="Flores-Sandoval E."/>
            <person name="Fujiyama A."/>
            <person name="Fukuzawa H."/>
            <person name="Galik B."/>
            <person name="Grimanelli D."/>
            <person name="Grimwood J."/>
            <person name="Grossniklaus U."/>
            <person name="Hamada T."/>
            <person name="Haseloff J."/>
            <person name="Hetherington A."/>
            <person name="Higo A."/>
            <person name="Hirakawa Y."/>
            <person name="Hundley H."/>
            <person name="Ikeda Y."/>
            <person name="Inoue K."/>
            <person name="Inoue S."/>
            <person name="Ishida S."/>
            <person name="Jia Q."/>
            <person name="Kakita M."/>
            <person name="Kanazawa T."/>
            <person name="Kawai Y."/>
            <person name="Kawashima T."/>
            <person name="Kennedy M."/>
            <person name="Kinose K."/>
            <person name="Kinoshita T."/>
            <person name="Kohara Y."/>
            <person name="Koide E."/>
            <person name="Komatsu K."/>
            <person name="Kopischke S."/>
            <person name="Kubo M."/>
            <person name="Kyozuka J."/>
            <person name="Lagercrantz U."/>
            <person name="Lin S."/>
            <person name="Lindquist E."/>
            <person name="Lipzen A."/>
            <person name="Lu C."/>
            <person name="Luna E."/>
            <person name="Martienssen R."/>
            <person name="Minamino N."/>
            <person name="Mizutani M."/>
            <person name="Mizutani M."/>
            <person name="Mochizuki N."/>
            <person name="Monte I."/>
            <person name="Mosher R."/>
            <person name="Nagasaki H."/>
            <person name="Nakagami H."/>
            <person name="Naramoto S."/>
            <person name="Nishitani K."/>
            <person name="Ohtani M."/>
            <person name="Okamoto T."/>
            <person name="Okumura M."/>
            <person name="Phillips J."/>
            <person name="Pollak B."/>
            <person name="Reinders A."/>
            <person name="Roevekamp M."/>
            <person name="Sano R."/>
            <person name="Sawa S."/>
            <person name="Schmid M."/>
            <person name="Shirakawa M."/>
            <person name="Solano R."/>
            <person name="Spunde A."/>
            <person name="Suetsugu N."/>
            <person name="Sugano S."/>
            <person name="Sugiyama A."/>
            <person name="Sun R."/>
            <person name="Suzuki Y."/>
            <person name="Takenaka M."/>
            <person name="Takezawa D."/>
            <person name="Tomogane H."/>
            <person name="Tsuzuki M."/>
            <person name="Ueda T."/>
            <person name="Umeda M."/>
            <person name="Ward J."/>
            <person name="Watanabe Y."/>
            <person name="Yazaki K."/>
            <person name="Yokoyama R."/>
            <person name="Yoshitake Y."/>
            <person name="Yotsui I."/>
            <person name="Zachgo S."/>
            <person name="Schmutz J."/>
        </authorList>
    </citation>
    <scope>NUCLEOTIDE SEQUENCE [LARGE SCALE GENOMIC DNA]</scope>
    <source>
        <strain evidence="3">cv. B-3</strain>
    </source>
</reference>
<proteinExistence type="predicted"/>